<evidence type="ECO:0000313" key="2">
    <source>
        <dbReference type="Proteomes" id="UP001432360"/>
    </source>
</evidence>
<dbReference type="RefSeq" id="WP_331371353.1">
    <property type="nucleotide sequence ID" value="NZ_CP133148.1"/>
</dbReference>
<protein>
    <submittedName>
        <fullName evidence="1">Uncharacterized protein</fullName>
    </submittedName>
</protein>
<evidence type="ECO:0000313" key="1">
    <source>
        <dbReference type="EMBL" id="WVT02067.1"/>
    </source>
</evidence>
<organism evidence="1 2">
    <name type="scientific">Sinorhizobium chiapasense</name>
    <dbReference type="NCBI Taxonomy" id="501572"/>
    <lineage>
        <taxon>Bacteria</taxon>
        <taxon>Pseudomonadati</taxon>
        <taxon>Pseudomonadota</taxon>
        <taxon>Alphaproteobacteria</taxon>
        <taxon>Hyphomicrobiales</taxon>
        <taxon>Rhizobiaceae</taxon>
        <taxon>Sinorhizobium/Ensifer group</taxon>
        <taxon>Sinorhizobium</taxon>
    </lineage>
</organism>
<name>A0ABZ2B7J3_9HYPH</name>
<sequence>MRSHIPIQDIDMLSAIFEDLLQDHQISRDSPVAEGIVTRLIFTYDLGFRDPKLLKRLTVPFL</sequence>
<accession>A0ABZ2B7J3</accession>
<reference evidence="1" key="1">
    <citation type="submission" date="2023-08" db="EMBL/GenBank/DDBJ databases">
        <title>Complete genome sequence of Sinorhizobium chiapanecum ITTG S70 isolated from Acaciella angustissima nodules in Chiapas-Mexico.</title>
        <authorList>
            <person name="Rincon-Rosales R."/>
            <person name="Rogel M.A."/>
            <person name="Rincon-Medina C.I."/>
            <person name="Guerrero G."/>
            <person name="Manzano-Gomez L.A."/>
            <person name="Lopez-Lopez A."/>
            <person name="Rincon Molina F.A."/>
            <person name="Martinez-Romero E."/>
        </authorList>
    </citation>
    <scope>NUCLEOTIDE SEQUENCE</scope>
    <source>
        <strain evidence="1">ITTG S70</strain>
    </source>
</reference>
<keyword evidence="2" id="KW-1185">Reference proteome</keyword>
<proteinExistence type="predicted"/>
<dbReference type="Proteomes" id="UP001432360">
    <property type="component" value="Chromosome"/>
</dbReference>
<dbReference type="EMBL" id="CP133148">
    <property type="protein sequence ID" value="WVT02067.1"/>
    <property type="molecule type" value="Genomic_DNA"/>
</dbReference>
<gene>
    <name evidence="1" type="ORF">RB548_10975</name>
</gene>